<dbReference type="Gene3D" id="3.90.1440.10">
    <property type="entry name" value="SecA, preprotein cross-linking domain"/>
    <property type="match status" value="1"/>
</dbReference>
<dbReference type="EC" id="7.4.2.8" evidence="15"/>
<dbReference type="InterPro" id="IPR020937">
    <property type="entry name" value="SecA_CS"/>
</dbReference>
<dbReference type="EMBL" id="MSFI01000030">
    <property type="protein sequence ID" value="OMP65772.1"/>
    <property type="molecule type" value="Genomic_DNA"/>
</dbReference>
<dbReference type="GO" id="GO:0005886">
    <property type="term" value="C:plasma membrane"/>
    <property type="evidence" value="ECO:0007669"/>
    <property type="project" value="UniProtKB-SubCell"/>
</dbReference>
<keyword evidence="12 15" id="KW-0811">Translocation</keyword>
<evidence type="ECO:0000256" key="9">
    <source>
        <dbReference type="ARBA" id="ARBA00022840"/>
    </source>
</evidence>
<proteinExistence type="inferred from homology"/>
<dbReference type="Gene3D" id="1.10.3060.10">
    <property type="entry name" value="Helical scaffold and wing domains of SecA"/>
    <property type="match status" value="1"/>
</dbReference>
<evidence type="ECO:0000259" key="19">
    <source>
        <dbReference type="PROSITE" id="PS51194"/>
    </source>
</evidence>
<evidence type="ECO:0000313" key="21">
    <source>
        <dbReference type="EMBL" id="OMP65772.1"/>
    </source>
</evidence>
<feature type="domain" description="SecA family profile" evidence="20">
    <location>
        <begin position="1"/>
        <end position="569"/>
    </location>
</feature>
<dbReference type="PROSITE" id="PS51194">
    <property type="entry name" value="HELICASE_CTER"/>
    <property type="match status" value="1"/>
</dbReference>
<comment type="subunit">
    <text evidence="15">Monomer and homodimer. Part of the essential Sec protein translocation apparatus which comprises SecA, SecYEG and auxiliary proteins SecDF. Other proteins may also be involved.</text>
</comment>
<dbReference type="GO" id="GO:0043952">
    <property type="term" value="P:protein transport by the Sec complex"/>
    <property type="evidence" value="ECO:0007669"/>
    <property type="project" value="TreeGrafter"/>
</dbReference>
<dbReference type="GO" id="GO:0005829">
    <property type="term" value="C:cytosol"/>
    <property type="evidence" value="ECO:0007669"/>
    <property type="project" value="TreeGrafter"/>
</dbReference>
<dbReference type="SMART" id="SM00958">
    <property type="entry name" value="SecA_PP_bind"/>
    <property type="match status" value="1"/>
</dbReference>
<dbReference type="OrthoDB" id="9805579at2"/>
<dbReference type="AlphaFoldDB" id="A0A1V2A4J0"/>
<comment type="caution">
    <text evidence="21">The sequence shown here is derived from an EMBL/GenBank/DDBJ whole genome shotgun (WGS) entry which is preliminary data.</text>
</comment>
<dbReference type="SUPFAM" id="SSF81767">
    <property type="entry name" value="Pre-protein crosslinking domain of SecA"/>
    <property type="match status" value="1"/>
</dbReference>
<keyword evidence="5 15" id="KW-0963">Cytoplasm</keyword>
<dbReference type="Pfam" id="PF07517">
    <property type="entry name" value="SecA_DEAD"/>
    <property type="match status" value="1"/>
</dbReference>
<evidence type="ECO:0000259" key="18">
    <source>
        <dbReference type="PROSITE" id="PS51192"/>
    </source>
</evidence>
<comment type="subcellular location">
    <subcellularLocation>
        <location evidence="15">Cell membrane</location>
        <topology evidence="15">Peripheral membrane protein</topology>
        <orientation evidence="15">Cytoplasmic side</orientation>
    </subcellularLocation>
    <subcellularLocation>
        <location evidence="15">Cytoplasm</location>
    </subcellularLocation>
    <text evidence="15">Distribution is 50-50.</text>
</comment>
<feature type="binding site" evidence="15">
    <location>
        <position position="491"/>
    </location>
    <ligand>
        <name>ATP</name>
        <dbReference type="ChEBI" id="CHEBI:30616"/>
    </ligand>
</feature>
<keyword evidence="13 15" id="KW-0472">Membrane</keyword>
<evidence type="ECO:0000256" key="4">
    <source>
        <dbReference type="ARBA" id="ARBA00022475"/>
    </source>
</evidence>
<evidence type="ECO:0000256" key="3">
    <source>
        <dbReference type="ARBA" id="ARBA00022448"/>
    </source>
</evidence>
<dbReference type="CDD" id="cd18803">
    <property type="entry name" value="SF2_C_secA"/>
    <property type="match status" value="1"/>
</dbReference>
<evidence type="ECO:0000256" key="2">
    <source>
        <dbReference type="ARBA" id="ARBA00007650"/>
    </source>
</evidence>
<dbReference type="PANTHER" id="PTHR30612">
    <property type="entry name" value="SECA INNER MEMBRANE COMPONENT OF SEC PROTEIN SECRETION SYSTEM"/>
    <property type="match status" value="1"/>
</dbReference>
<dbReference type="InterPro" id="IPR004027">
    <property type="entry name" value="SEC_C_motif"/>
</dbReference>
<keyword evidence="3 15" id="KW-0813">Transport</keyword>
<evidence type="ECO:0000256" key="6">
    <source>
        <dbReference type="ARBA" id="ARBA00022723"/>
    </source>
</evidence>
<keyword evidence="8" id="KW-0862">Zinc</keyword>
<comment type="function">
    <text evidence="15">Part of the Sec protein translocase complex. Interacts with the SecYEG preprotein conducting channel. Has a central role in coupling the hydrolysis of ATP to the transfer of proteins into and across the cell membrane, serving as an ATP-driven molecular motor driving the stepwise translocation of polypeptide chains across the membrane.</text>
</comment>
<keyword evidence="4 15" id="KW-1003">Cell membrane</keyword>
<dbReference type="Pfam" id="PF01043">
    <property type="entry name" value="SecA_PP_bind"/>
    <property type="match status" value="1"/>
</dbReference>
<feature type="region of interest" description="Disordered" evidence="17">
    <location>
        <begin position="787"/>
        <end position="836"/>
    </location>
</feature>
<evidence type="ECO:0000313" key="22">
    <source>
        <dbReference type="Proteomes" id="UP000188613"/>
    </source>
</evidence>
<protein>
    <recommendedName>
        <fullName evidence="15 16">Protein translocase subunit SecA</fullName>
        <ecNumber evidence="15">7.4.2.8</ecNumber>
    </recommendedName>
</protein>
<evidence type="ECO:0000256" key="15">
    <source>
        <dbReference type="HAMAP-Rule" id="MF_01382"/>
    </source>
</evidence>
<accession>A0A1V2A4J0</accession>
<dbReference type="PANTHER" id="PTHR30612:SF0">
    <property type="entry name" value="CHLOROPLAST PROTEIN-TRANSPORTING ATPASE"/>
    <property type="match status" value="1"/>
</dbReference>
<evidence type="ECO:0000256" key="16">
    <source>
        <dbReference type="RuleBase" id="RU003874"/>
    </source>
</evidence>
<dbReference type="InterPro" id="IPR027417">
    <property type="entry name" value="P-loop_NTPase"/>
</dbReference>
<dbReference type="GO" id="GO:0046872">
    <property type="term" value="F:metal ion binding"/>
    <property type="evidence" value="ECO:0007669"/>
    <property type="project" value="UniProtKB-KW"/>
</dbReference>
<dbReference type="InterPro" id="IPR011130">
    <property type="entry name" value="SecA_preprotein_X-link_dom"/>
</dbReference>
<evidence type="ECO:0000256" key="8">
    <source>
        <dbReference type="ARBA" id="ARBA00022833"/>
    </source>
</evidence>
<dbReference type="STRING" id="1714355.BTO28_15435"/>
<dbReference type="InterPro" id="IPR036670">
    <property type="entry name" value="SecA_X-link_sf"/>
</dbReference>
<evidence type="ECO:0000256" key="12">
    <source>
        <dbReference type="ARBA" id="ARBA00023010"/>
    </source>
</evidence>
<dbReference type="InterPro" id="IPR000185">
    <property type="entry name" value="SecA"/>
</dbReference>
<dbReference type="Proteomes" id="UP000188613">
    <property type="component" value="Unassembled WGS sequence"/>
</dbReference>
<dbReference type="InterPro" id="IPR036266">
    <property type="entry name" value="SecA_Wing/Scaffold_sf"/>
</dbReference>
<dbReference type="Gene3D" id="3.40.50.300">
    <property type="entry name" value="P-loop containing nucleotide triphosphate hydrolases"/>
    <property type="match status" value="3"/>
</dbReference>
<feature type="binding site" evidence="15">
    <location>
        <begin position="102"/>
        <end position="106"/>
    </location>
    <ligand>
        <name>ATP</name>
        <dbReference type="ChEBI" id="CHEBI:30616"/>
    </ligand>
</feature>
<dbReference type="Pfam" id="PF02810">
    <property type="entry name" value="SEC-C"/>
    <property type="match status" value="1"/>
</dbReference>
<dbReference type="GO" id="GO:0017038">
    <property type="term" value="P:protein import"/>
    <property type="evidence" value="ECO:0007669"/>
    <property type="project" value="InterPro"/>
</dbReference>
<evidence type="ECO:0000256" key="11">
    <source>
        <dbReference type="ARBA" id="ARBA00022967"/>
    </source>
</evidence>
<evidence type="ECO:0000259" key="20">
    <source>
        <dbReference type="PROSITE" id="PS51196"/>
    </source>
</evidence>
<dbReference type="InterPro" id="IPR011115">
    <property type="entry name" value="SecA_DEAD"/>
</dbReference>
<dbReference type="Pfam" id="PF21090">
    <property type="entry name" value="P-loop_SecA"/>
    <property type="match status" value="1"/>
</dbReference>
<dbReference type="RefSeq" id="WP_076767913.1">
    <property type="nucleotide sequence ID" value="NZ_MSFI01000030.1"/>
</dbReference>
<dbReference type="GO" id="GO:0008564">
    <property type="term" value="F:protein-exporting ATPase activity"/>
    <property type="evidence" value="ECO:0007669"/>
    <property type="project" value="UniProtKB-EC"/>
</dbReference>
<dbReference type="PRINTS" id="PR00906">
    <property type="entry name" value="SECA"/>
</dbReference>
<dbReference type="FunFam" id="3.90.1440.10:FF:000001">
    <property type="entry name" value="Preprotein translocase subunit SecA"/>
    <property type="match status" value="1"/>
</dbReference>
<evidence type="ECO:0000256" key="10">
    <source>
        <dbReference type="ARBA" id="ARBA00022927"/>
    </source>
</evidence>
<dbReference type="NCBIfam" id="NF009538">
    <property type="entry name" value="PRK12904.1"/>
    <property type="match status" value="1"/>
</dbReference>
<dbReference type="PROSITE" id="PS51196">
    <property type="entry name" value="SECA_MOTOR_DEAD"/>
    <property type="match status" value="1"/>
</dbReference>
<dbReference type="Pfam" id="PF07516">
    <property type="entry name" value="SecA_SW"/>
    <property type="match status" value="1"/>
</dbReference>
<dbReference type="CDD" id="cd17928">
    <property type="entry name" value="DEXDc_SecA"/>
    <property type="match status" value="1"/>
</dbReference>
<comment type="cofactor">
    <cofactor evidence="1">
        <name>Zn(2+)</name>
        <dbReference type="ChEBI" id="CHEBI:29105"/>
    </cofactor>
</comment>
<keyword evidence="22" id="KW-1185">Reference proteome</keyword>
<comment type="similarity">
    <text evidence="2 15 16">Belongs to the SecA family.</text>
</comment>
<dbReference type="GO" id="GO:0031522">
    <property type="term" value="C:cell envelope Sec protein transport complex"/>
    <property type="evidence" value="ECO:0007669"/>
    <property type="project" value="TreeGrafter"/>
</dbReference>
<keyword evidence="7 15" id="KW-0547">Nucleotide-binding</keyword>
<evidence type="ECO:0000256" key="5">
    <source>
        <dbReference type="ARBA" id="ARBA00022490"/>
    </source>
</evidence>
<evidence type="ECO:0000256" key="7">
    <source>
        <dbReference type="ARBA" id="ARBA00022741"/>
    </source>
</evidence>
<dbReference type="PROSITE" id="PS51192">
    <property type="entry name" value="HELICASE_ATP_BIND_1"/>
    <property type="match status" value="1"/>
</dbReference>
<dbReference type="NCBIfam" id="TIGR00963">
    <property type="entry name" value="secA"/>
    <property type="match status" value="1"/>
</dbReference>
<keyword evidence="10 15" id="KW-0653">Protein transport</keyword>
<dbReference type="SMART" id="SM00957">
    <property type="entry name" value="SecA_DEAD"/>
    <property type="match status" value="1"/>
</dbReference>
<evidence type="ECO:0000256" key="17">
    <source>
        <dbReference type="SAM" id="MobiDB-lite"/>
    </source>
</evidence>
<keyword evidence="6" id="KW-0479">Metal-binding</keyword>
<dbReference type="HAMAP" id="MF_01382">
    <property type="entry name" value="SecA"/>
    <property type="match status" value="1"/>
</dbReference>
<keyword evidence="11 15" id="KW-1278">Translocase</keyword>
<dbReference type="InterPro" id="IPR011116">
    <property type="entry name" value="SecA_Wing/Scaffold"/>
</dbReference>
<dbReference type="InterPro" id="IPR014018">
    <property type="entry name" value="SecA_motor_DEAD"/>
</dbReference>
<dbReference type="SUPFAM" id="SSF81886">
    <property type="entry name" value="Helical scaffold and wing domains of SecA"/>
    <property type="match status" value="1"/>
</dbReference>
<comment type="catalytic activity">
    <reaction evidence="14 15">
        <text>ATP + H2O + cellular proteinSide 1 = ADP + phosphate + cellular proteinSide 2.</text>
        <dbReference type="EC" id="7.4.2.8"/>
    </reaction>
</comment>
<evidence type="ECO:0000256" key="13">
    <source>
        <dbReference type="ARBA" id="ARBA00023136"/>
    </source>
</evidence>
<sequence>MGLLNKVFDANKKEVKKLEKMAGKIESLADETAALSDAELKSKTSEFKERYQNGETLDDLLTEAFAVVRESAKRVLGLYPYQVQLMGGIALHEGNISEMKTGEGKTLTATMPVYLNALSGKGVHVITVNEYLASRDAEEMGRLYEFLGLSVGLNLNSLSKEQKKEAYAADITYGTNNEFGFDYLRDNMVLYREHKVQRPLHFAVIDEVDSILIDEARTPLIISGQAAKSTQLYIHAFSFVRTLKEEEDFTVDVKTKSVLLTDEGMTKAEKAFGIENLFDLKHVGLNHHITQALKARVTMHRDVDYVVQDGEVVIVDQFTGRLMKGRRYSDGLHQAIEAKEGVNIQNESMTMATITFQNYFRMYEKLSGMTGTAKTEEEEFRNIYNMRVVAIPTNRPISRDDRPDLIYASMNGKFMAVVEDIYERYQLGQPALVGTVAIETSELISSHLKKKGVPHNVLNAKNHESEAEIILNAGQPGAVTIATNMAGRGTDIKLGEGVKELGGLAVIGTERHESRRIDNQLRGRSGRQGDPGVTQFYLSMEDELMRRFGSDNMKSMMEKLGMDDSQPIQSKMVSRAVESAQKRVEGNNFDARKRLLEYDDVLRQQREIIYKQRDEVLGSENLRDILEEMVTKAISATISAHTNDEDAAEPYDAAGIADSVSANFLEEGALTAEELRGKELDGIKGIIWEKVQDRYNAREEQLGSEQMREFEKVVLLRAVDSKWINHIDAMDQLRQGIHLRAYGQIDPLREYQNEGFAMFEQMIEAINEEASKYVMKAEIRSNLERQEVAKGQAVNPSEEKETKKKKPLRKAPEIGRNEPCPCGSGKKYKNCHGLQE</sequence>
<dbReference type="FunFam" id="1.10.3060.10:FF:000002">
    <property type="entry name" value="Preprotein translocase subunit SecA"/>
    <property type="match status" value="1"/>
</dbReference>
<dbReference type="InterPro" id="IPR014001">
    <property type="entry name" value="Helicase_ATP-bd"/>
</dbReference>
<feature type="domain" description="Helicase ATP-binding" evidence="18">
    <location>
        <begin position="86"/>
        <end position="244"/>
    </location>
</feature>
<dbReference type="SUPFAM" id="SSF52540">
    <property type="entry name" value="P-loop containing nucleoside triphosphate hydrolases"/>
    <property type="match status" value="2"/>
</dbReference>
<keyword evidence="9 15" id="KW-0067">ATP-binding</keyword>
<dbReference type="NCBIfam" id="NF006630">
    <property type="entry name" value="PRK09200.1"/>
    <property type="match status" value="1"/>
</dbReference>
<dbReference type="GO" id="GO:0006605">
    <property type="term" value="P:protein targeting"/>
    <property type="evidence" value="ECO:0007669"/>
    <property type="project" value="UniProtKB-UniRule"/>
</dbReference>
<name>A0A1V2A4J0_9BACI</name>
<organism evidence="21 22">
    <name type="scientific">Domibacillus epiphyticus</name>
    <dbReference type="NCBI Taxonomy" id="1714355"/>
    <lineage>
        <taxon>Bacteria</taxon>
        <taxon>Bacillati</taxon>
        <taxon>Bacillota</taxon>
        <taxon>Bacilli</taxon>
        <taxon>Bacillales</taxon>
        <taxon>Bacillaceae</taxon>
        <taxon>Domibacillus</taxon>
    </lineage>
</organism>
<evidence type="ECO:0000256" key="14">
    <source>
        <dbReference type="ARBA" id="ARBA00034006"/>
    </source>
</evidence>
<feature type="binding site" evidence="15">
    <location>
        <position position="84"/>
    </location>
    <ligand>
        <name>ATP</name>
        <dbReference type="ChEBI" id="CHEBI:30616"/>
    </ligand>
</feature>
<evidence type="ECO:0000256" key="1">
    <source>
        <dbReference type="ARBA" id="ARBA00001947"/>
    </source>
</evidence>
<feature type="domain" description="Helicase C-terminal" evidence="19">
    <location>
        <begin position="417"/>
        <end position="585"/>
    </location>
</feature>
<dbReference type="FunFam" id="3.40.50.300:FF:000429">
    <property type="entry name" value="Preprotein translocase subunit SecA"/>
    <property type="match status" value="1"/>
</dbReference>
<dbReference type="InterPro" id="IPR044722">
    <property type="entry name" value="SecA_SF2_C"/>
</dbReference>
<dbReference type="GO" id="GO:0065002">
    <property type="term" value="P:intracellular protein transmembrane transport"/>
    <property type="evidence" value="ECO:0007669"/>
    <property type="project" value="UniProtKB-UniRule"/>
</dbReference>
<reference evidence="21 22" key="1">
    <citation type="submission" date="2016-12" db="EMBL/GenBank/DDBJ databases">
        <title>Domibacillus sp. SAB 38T whole genome sequencing.</title>
        <authorList>
            <person name="Verma A."/>
            <person name="Ojha A.K."/>
            <person name="Krishnamurthi S."/>
        </authorList>
    </citation>
    <scope>NUCLEOTIDE SEQUENCE [LARGE SCALE GENOMIC DNA]</scope>
    <source>
        <strain evidence="21 22">SAB 38</strain>
    </source>
</reference>
<dbReference type="GO" id="GO:0005524">
    <property type="term" value="F:ATP binding"/>
    <property type="evidence" value="ECO:0007669"/>
    <property type="project" value="UniProtKB-UniRule"/>
</dbReference>
<dbReference type="PROSITE" id="PS01312">
    <property type="entry name" value="SECA"/>
    <property type="match status" value="1"/>
</dbReference>
<gene>
    <name evidence="15" type="primary">secA</name>
    <name evidence="21" type="ORF">BTO28_15435</name>
</gene>
<dbReference type="InterPro" id="IPR001650">
    <property type="entry name" value="Helicase_C-like"/>
</dbReference>